<dbReference type="STRING" id="447689.BA195_00210"/>
<dbReference type="OrthoDB" id="5288719at2"/>
<dbReference type="RefSeq" id="WP_068701236.1">
    <property type="nucleotide sequence ID" value="NZ_MAKX01000001.1"/>
</dbReference>
<name>A0A1B9Y029_9FLAO</name>
<dbReference type="EMBL" id="MAKX01000001">
    <property type="protein sequence ID" value="OCK43164.1"/>
    <property type="molecule type" value="Genomic_DNA"/>
</dbReference>
<accession>A0A1B9Y029</accession>
<gene>
    <name evidence="1" type="ORF">BA195_00210</name>
</gene>
<evidence type="ECO:0000313" key="2">
    <source>
        <dbReference type="Proteomes" id="UP000093186"/>
    </source>
</evidence>
<evidence type="ECO:0000313" key="1">
    <source>
        <dbReference type="EMBL" id="OCK43164.1"/>
    </source>
</evidence>
<comment type="caution">
    <text evidence="1">The sequence shown here is derived from an EMBL/GenBank/DDBJ whole genome shotgun (WGS) entry which is preliminary data.</text>
</comment>
<dbReference type="InterPro" id="IPR047765">
    <property type="entry name" value="GHMP_GYDIA-like"/>
</dbReference>
<reference evidence="1 2" key="1">
    <citation type="submission" date="2016-06" db="EMBL/GenBank/DDBJ databases">
        <title>Draft Genome Sequence of Tenacibaculum soleae UCD-KL19.</title>
        <authorList>
            <person name="Eisen J.A."/>
            <person name="Coil D.A."/>
            <person name="Lujan K.M."/>
        </authorList>
    </citation>
    <scope>NUCLEOTIDE SEQUENCE [LARGE SCALE GENOMIC DNA]</scope>
    <source>
        <strain evidence="1 2">UCD-KL19</strain>
    </source>
</reference>
<dbReference type="GO" id="GO:0016301">
    <property type="term" value="F:kinase activity"/>
    <property type="evidence" value="ECO:0007669"/>
    <property type="project" value="UniProtKB-KW"/>
</dbReference>
<dbReference type="NCBIfam" id="NF040656">
    <property type="entry name" value="GHMP_GYDIA"/>
    <property type="match status" value="1"/>
</dbReference>
<proteinExistence type="predicted"/>
<organism evidence="1 2">
    <name type="scientific">Tenacibaculum soleae</name>
    <dbReference type="NCBI Taxonomy" id="447689"/>
    <lineage>
        <taxon>Bacteria</taxon>
        <taxon>Pseudomonadati</taxon>
        <taxon>Bacteroidota</taxon>
        <taxon>Flavobacteriia</taxon>
        <taxon>Flavobacteriales</taxon>
        <taxon>Flavobacteriaceae</taxon>
        <taxon>Tenacibaculum</taxon>
    </lineage>
</organism>
<dbReference type="InterPro" id="IPR020568">
    <property type="entry name" value="Ribosomal_Su5_D2-typ_SF"/>
</dbReference>
<dbReference type="Gene3D" id="3.30.230.10">
    <property type="match status" value="1"/>
</dbReference>
<keyword evidence="1" id="KW-0418">Kinase</keyword>
<dbReference type="InterPro" id="IPR014721">
    <property type="entry name" value="Ribsml_uS5_D2-typ_fold_subgr"/>
</dbReference>
<dbReference type="AlphaFoldDB" id="A0A1B9Y029"/>
<dbReference type="Proteomes" id="UP000093186">
    <property type="component" value="Unassembled WGS sequence"/>
</dbReference>
<protein>
    <submittedName>
        <fullName evidence="1">GHMP kinase</fullName>
    </submittedName>
</protein>
<dbReference type="SUPFAM" id="SSF54211">
    <property type="entry name" value="Ribosomal protein S5 domain 2-like"/>
    <property type="match status" value="1"/>
</dbReference>
<sequence>MDRFYSNGKLLLTGEYVVLDGATSLAVPTKFGQDLTIQPIKEPQIIWGSFTNTGECWFEATFDLPNLRLTSATFNSDKEGSAEFIAETLSDILQEAKKLNSNFLNSENGFIVKTNLTFPQNWGLGSSSTLINNIATWANINPFKLLWNAFSGSGYDIACASNNSPILYQLKKNLSTTLELTPIVSEVKFNPNFKDELFFVYLNQKQNSREGIAHYKQHREVAENLIPEINKLTQEFLKANASLNLNKIIFEHEQLISSIIKQTPVKKRLFPDYFGEIKSLGAWGGDFVLATGNDNTLSYFKQKGYDTIVPYKEMVL</sequence>
<keyword evidence="1" id="KW-0808">Transferase</keyword>
<keyword evidence="2" id="KW-1185">Reference proteome</keyword>